<dbReference type="GO" id="GO:0046872">
    <property type="term" value="F:metal ion binding"/>
    <property type="evidence" value="ECO:0007669"/>
    <property type="project" value="UniProtKB-KW"/>
</dbReference>
<evidence type="ECO:0000313" key="12">
    <source>
        <dbReference type="Proteomes" id="UP000823636"/>
    </source>
</evidence>
<proteinExistence type="inferred from homology"/>
<name>A0A9D9H5N9_9BACT</name>
<comment type="similarity">
    <text evidence="3">Belongs to the PTPS family. QueD subfamily.</text>
</comment>
<keyword evidence="7" id="KW-0862">Zinc</keyword>
<dbReference type="Gene3D" id="3.30.479.10">
    <property type="entry name" value="6-pyruvoyl tetrahydropterin synthase/QueD"/>
    <property type="match status" value="1"/>
</dbReference>
<dbReference type="InterPro" id="IPR038418">
    <property type="entry name" value="6-PTP_synth/QueD_sf"/>
</dbReference>
<comment type="pathway">
    <text evidence="2">Purine metabolism; 7-cyano-7-deazaguanine biosynthesis.</text>
</comment>
<accession>A0A9D9H5N9</accession>
<evidence type="ECO:0000256" key="3">
    <source>
        <dbReference type="ARBA" id="ARBA00008900"/>
    </source>
</evidence>
<organism evidence="11 12">
    <name type="scientific">Candidatus Caccoplasma merdipullorum</name>
    <dbReference type="NCBI Taxonomy" id="2840718"/>
    <lineage>
        <taxon>Bacteria</taxon>
        <taxon>Pseudomonadati</taxon>
        <taxon>Bacteroidota</taxon>
        <taxon>Bacteroidia</taxon>
        <taxon>Bacteroidales</taxon>
        <taxon>Bacteroidaceae</taxon>
        <taxon>Bacteroidaceae incertae sedis</taxon>
        <taxon>Candidatus Caccoplasma</taxon>
    </lineage>
</organism>
<protein>
    <recommendedName>
        <fullName evidence="5">6-carboxy-5,6,7,8-tetrahydropterin synthase</fullName>
        <ecNumber evidence="4">4.1.2.50</ecNumber>
    </recommendedName>
    <alternativeName>
        <fullName evidence="9">Queuosine biosynthesis protein QueD</fullName>
    </alternativeName>
</protein>
<evidence type="ECO:0000256" key="10">
    <source>
        <dbReference type="ARBA" id="ARBA00048807"/>
    </source>
</evidence>
<reference evidence="11" key="1">
    <citation type="submission" date="2020-10" db="EMBL/GenBank/DDBJ databases">
        <authorList>
            <person name="Gilroy R."/>
        </authorList>
    </citation>
    <scope>NUCLEOTIDE SEQUENCE</scope>
    <source>
        <strain evidence="11">G3-4614</strain>
    </source>
</reference>
<reference evidence="11" key="2">
    <citation type="journal article" date="2021" name="PeerJ">
        <title>Extensive microbial diversity within the chicken gut microbiome revealed by metagenomics and culture.</title>
        <authorList>
            <person name="Gilroy R."/>
            <person name="Ravi A."/>
            <person name="Getino M."/>
            <person name="Pursley I."/>
            <person name="Horton D.L."/>
            <person name="Alikhan N.F."/>
            <person name="Baker D."/>
            <person name="Gharbi K."/>
            <person name="Hall N."/>
            <person name="Watson M."/>
            <person name="Adriaenssens E.M."/>
            <person name="Foster-Nyarko E."/>
            <person name="Jarju S."/>
            <person name="Secka A."/>
            <person name="Antonio M."/>
            <person name="Oren A."/>
            <person name="Chaudhuri R.R."/>
            <person name="La Ragione R."/>
            <person name="Hildebrand F."/>
            <person name="Pallen M.J."/>
        </authorList>
    </citation>
    <scope>NUCLEOTIDE SEQUENCE</scope>
    <source>
        <strain evidence="11">G3-4614</strain>
    </source>
</reference>
<sequence length="198" mass="23080">MIVRKIFSVETGHIVRNCSSDRCKYTHHGHSAKIELFFESEYLDNAGMVMDFGLMKNDIKAFIDMMDHCYLFCSAEDEEFKNFHRLYNNRWIELPFIPSAEMLSIFIFRFVEQIIRFTIFTNGERGVRLKSVRYHETDTCYAECDKADAMRYTPERFAELLDGITFSDELSAGMPENLVKKLGGTAVPNPETEQQIRP</sequence>
<dbReference type="Proteomes" id="UP000823636">
    <property type="component" value="Unassembled WGS sequence"/>
</dbReference>
<comment type="cofactor">
    <cofactor evidence="1">
        <name>Zn(2+)</name>
        <dbReference type="ChEBI" id="CHEBI:29105"/>
    </cofactor>
</comment>
<dbReference type="EMBL" id="JADIMW010000003">
    <property type="protein sequence ID" value="MBO8437301.1"/>
    <property type="molecule type" value="Genomic_DNA"/>
</dbReference>
<evidence type="ECO:0000256" key="5">
    <source>
        <dbReference type="ARBA" id="ARBA00018141"/>
    </source>
</evidence>
<dbReference type="PANTHER" id="PTHR12589">
    <property type="entry name" value="PYRUVOYL TETRAHYDROBIOPTERIN SYNTHASE"/>
    <property type="match status" value="1"/>
</dbReference>
<dbReference type="GO" id="GO:0070497">
    <property type="term" value="F:6-carboxytetrahydropterin synthase activity"/>
    <property type="evidence" value="ECO:0007669"/>
    <property type="project" value="UniProtKB-EC"/>
</dbReference>
<dbReference type="InterPro" id="IPR007115">
    <property type="entry name" value="6-PTP_synth/QueD"/>
</dbReference>
<evidence type="ECO:0000256" key="6">
    <source>
        <dbReference type="ARBA" id="ARBA00022723"/>
    </source>
</evidence>
<comment type="catalytic activity">
    <reaction evidence="10">
        <text>7,8-dihydroneopterin 3'-triphosphate + H2O = 6-carboxy-5,6,7,8-tetrahydropterin + triphosphate + acetaldehyde + 2 H(+)</text>
        <dbReference type="Rhea" id="RHEA:27966"/>
        <dbReference type="ChEBI" id="CHEBI:15343"/>
        <dbReference type="ChEBI" id="CHEBI:15377"/>
        <dbReference type="ChEBI" id="CHEBI:15378"/>
        <dbReference type="ChEBI" id="CHEBI:18036"/>
        <dbReference type="ChEBI" id="CHEBI:58462"/>
        <dbReference type="ChEBI" id="CHEBI:61032"/>
        <dbReference type="EC" id="4.1.2.50"/>
    </reaction>
</comment>
<keyword evidence="6" id="KW-0479">Metal-binding</keyword>
<gene>
    <name evidence="11" type="ORF">IAC54_00165</name>
</gene>
<comment type="caution">
    <text evidence="11">The sequence shown here is derived from an EMBL/GenBank/DDBJ whole genome shotgun (WGS) entry which is preliminary data.</text>
</comment>
<dbReference type="Pfam" id="PF01242">
    <property type="entry name" value="PTPS"/>
    <property type="match status" value="1"/>
</dbReference>
<evidence type="ECO:0000256" key="8">
    <source>
        <dbReference type="ARBA" id="ARBA00023239"/>
    </source>
</evidence>
<dbReference type="AlphaFoldDB" id="A0A9D9H5N9"/>
<evidence type="ECO:0000256" key="7">
    <source>
        <dbReference type="ARBA" id="ARBA00022833"/>
    </source>
</evidence>
<evidence type="ECO:0000256" key="2">
    <source>
        <dbReference type="ARBA" id="ARBA00005061"/>
    </source>
</evidence>
<keyword evidence="8" id="KW-0456">Lyase</keyword>
<dbReference type="SUPFAM" id="SSF55620">
    <property type="entry name" value="Tetrahydrobiopterin biosynthesis enzymes-like"/>
    <property type="match status" value="1"/>
</dbReference>
<evidence type="ECO:0000313" key="11">
    <source>
        <dbReference type="EMBL" id="MBO8437301.1"/>
    </source>
</evidence>
<dbReference type="EC" id="4.1.2.50" evidence="4"/>
<evidence type="ECO:0000256" key="1">
    <source>
        <dbReference type="ARBA" id="ARBA00001947"/>
    </source>
</evidence>
<dbReference type="PANTHER" id="PTHR12589:SF7">
    <property type="entry name" value="6-PYRUVOYL TETRAHYDROBIOPTERIN SYNTHASE"/>
    <property type="match status" value="1"/>
</dbReference>
<evidence type="ECO:0000256" key="4">
    <source>
        <dbReference type="ARBA" id="ARBA00012982"/>
    </source>
</evidence>
<evidence type="ECO:0000256" key="9">
    <source>
        <dbReference type="ARBA" id="ARBA00031449"/>
    </source>
</evidence>